<keyword evidence="6" id="KW-1133">Transmembrane helix</keyword>
<keyword evidence="6" id="KW-0812">Transmembrane</keyword>
<reference evidence="9" key="1">
    <citation type="journal article" date="2019" name="Int. J. Syst. Evol. Microbiol.">
        <title>The Global Catalogue of Microorganisms (GCM) 10K type strain sequencing project: providing services to taxonomists for standard genome sequencing and annotation.</title>
        <authorList>
            <consortium name="The Broad Institute Genomics Platform"/>
            <consortium name="The Broad Institute Genome Sequencing Center for Infectious Disease"/>
            <person name="Wu L."/>
            <person name="Ma J."/>
        </authorList>
    </citation>
    <scope>NUCLEOTIDE SEQUENCE [LARGE SCALE GENOMIC DNA]</scope>
    <source>
        <strain evidence="9">CCM 8604</strain>
    </source>
</reference>
<comment type="subcellular location">
    <subcellularLocation>
        <location evidence="2">Cell membrane</location>
        <topology evidence="2">Single-pass type II membrane protein</topology>
    </subcellularLocation>
    <subcellularLocation>
        <location evidence="6">Membrane</location>
        <topology evidence="6">Single-pass type II membrane protein</topology>
    </subcellularLocation>
</comment>
<keyword evidence="6" id="KW-0645">Protease</keyword>
<evidence type="ECO:0000313" key="9">
    <source>
        <dbReference type="Proteomes" id="UP001597036"/>
    </source>
</evidence>
<evidence type="ECO:0000256" key="2">
    <source>
        <dbReference type="ARBA" id="ARBA00004401"/>
    </source>
</evidence>
<dbReference type="Pfam" id="PF10502">
    <property type="entry name" value="Peptidase_S26"/>
    <property type="match status" value="1"/>
</dbReference>
<keyword evidence="9" id="KW-1185">Reference proteome</keyword>
<dbReference type="InterPro" id="IPR019533">
    <property type="entry name" value="Peptidase_S26"/>
</dbReference>
<proteinExistence type="inferred from homology"/>
<evidence type="ECO:0000256" key="4">
    <source>
        <dbReference type="ARBA" id="ARBA00013208"/>
    </source>
</evidence>
<name>A0ABW2Y3S6_9BIFI</name>
<feature type="transmembrane region" description="Helical" evidence="6">
    <location>
        <begin position="29"/>
        <end position="53"/>
    </location>
</feature>
<dbReference type="CDD" id="cd06530">
    <property type="entry name" value="S26_SPase_I"/>
    <property type="match status" value="1"/>
</dbReference>
<protein>
    <recommendedName>
        <fullName evidence="4 6">Signal peptidase I</fullName>
        <ecNumber evidence="4 6">3.4.21.89</ecNumber>
    </recommendedName>
</protein>
<dbReference type="InterPro" id="IPR036286">
    <property type="entry name" value="LexA/Signal_pep-like_sf"/>
</dbReference>
<keyword evidence="5 6" id="KW-0378">Hydrolase</keyword>
<dbReference type="NCBIfam" id="TIGR02227">
    <property type="entry name" value="sigpep_I_bact"/>
    <property type="match status" value="1"/>
</dbReference>
<dbReference type="GO" id="GO:0009003">
    <property type="term" value="F:signal peptidase activity"/>
    <property type="evidence" value="ECO:0007669"/>
    <property type="project" value="UniProtKB-EC"/>
</dbReference>
<accession>A0ABW2Y3S6</accession>
<dbReference type="SUPFAM" id="SSF51306">
    <property type="entry name" value="LexA/Signal peptidase"/>
    <property type="match status" value="1"/>
</dbReference>
<dbReference type="InterPro" id="IPR019758">
    <property type="entry name" value="Pept_S26A_signal_pept_1_CS"/>
</dbReference>
<gene>
    <name evidence="8" type="primary">lepB</name>
    <name evidence="8" type="ORF">ACFQY8_00175</name>
</gene>
<evidence type="ECO:0000259" key="7">
    <source>
        <dbReference type="Pfam" id="PF10502"/>
    </source>
</evidence>
<keyword evidence="6" id="KW-0472">Membrane</keyword>
<dbReference type="Proteomes" id="UP001597036">
    <property type="component" value="Unassembled WGS sequence"/>
</dbReference>
<evidence type="ECO:0000256" key="5">
    <source>
        <dbReference type="ARBA" id="ARBA00022801"/>
    </source>
</evidence>
<comment type="catalytic activity">
    <reaction evidence="1 6">
        <text>Cleavage of hydrophobic, N-terminal signal or leader sequences from secreted and periplasmic proteins.</text>
        <dbReference type="EC" id="3.4.21.89"/>
    </reaction>
</comment>
<evidence type="ECO:0000256" key="3">
    <source>
        <dbReference type="ARBA" id="ARBA00009370"/>
    </source>
</evidence>
<dbReference type="RefSeq" id="WP_377937468.1">
    <property type="nucleotide sequence ID" value="NZ_JBHTHQ010000005.1"/>
</dbReference>
<dbReference type="EMBL" id="JBHTHQ010000005">
    <property type="protein sequence ID" value="MFD0704174.1"/>
    <property type="molecule type" value="Genomic_DNA"/>
</dbReference>
<evidence type="ECO:0000256" key="1">
    <source>
        <dbReference type="ARBA" id="ARBA00000677"/>
    </source>
</evidence>
<comment type="similarity">
    <text evidence="3 6">Belongs to the peptidase S26 family.</text>
</comment>
<organism evidence="8 9">
    <name type="scientific">Alloscardovia venturai</name>
    <dbReference type="NCBI Taxonomy" id="1769421"/>
    <lineage>
        <taxon>Bacteria</taxon>
        <taxon>Bacillati</taxon>
        <taxon>Actinomycetota</taxon>
        <taxon>Actinomycetes</taxon>
        <taxon>Bifidobacteriales</taxon>
        <taxon>Bifidobacteriaceae</taxon>
        <taxon>Alloscardovia</taxon>
    </lineage>
</organism>
<feature type="domain" description="Peptidase S26" evidence="7">
    <location>
        <begin position="29"/>
        <end position="215"/>
    </location>
</feature>
<dbReference type="Gene3D" id="2.10.109.10">
    <property type="entry name" value="Umud Fragment, subunit A"/>
    <property type="match status" value="1"/>
</dbReference>
<dbReference type="InterPro" id="IPR000223">
    <property type="entry name" value="Pept_S26A_signal_pept_1"/>
</dbReference>
<dbReference type="EC" id="3.4.21.89" evidence="4 6"/>
<dbReference type="PROSITE" id="PS00761">
    <property type="entry name" value="SPASE_I_3"/>
    <property type="match status" value="1"/>
</dbReference>
<dbReference type="PRINTS" id="PR00727">
    <property type="entry name" value="LEADERPTASE"/>
</dbReference>
<evidence type="ECO:0000256" key="6">
    <source>
        <dbReference type="RuleBase" id="RU362042"/>
    </source>
</evidence>
<dbReference type="PANTHER" id="PTHR43390">
    <property type="entry name" value="SIGNAL PEPTIDASE I"/>
    <property type="match status" value="1"/>
</dbReference>
<comment type="caution">
    <text evidence="8">The sequence shown here is derived from an EMBL/GenBank/DDBJ whole genome shotgun (WGS) entry which is preliminary data.</text>
</comment>
<evidence type="ECO:0000313" key="8">
    <source>
        <dbReference type="EMBL" id="MFD0704174.1"/>
    </source>
</evidence>
<dbReference type="PANTHER" id="PTHR43390:SF1">
    <property type="entry name" value="CHLOROPLAST PROCESSING PEPTIDASE"/>
    <property type="match status" value="1"/>
</dbReference>
<sequence length="235" mass="24998">MSSTNKPEHSTGTKLLSKHDERVAGFTDVALYFVLPLSIMLILRFFVFGLFVIPSGSMEDTLAIGSRIVTRNVGINRDTLKRGDVVVFSDDAGWLGSSSASATLESGSASHTLGFGGNKQYLVKRLIGMPGDVVASKGNGAPVTVNGKAIDETSYIKRGVEPSTQAFSVTVPENSIFVMGDNRSNSADSRYHFDDGNSGCVRISSVTGVGLAVFWPISQWHGLGNGRAAFEKVGM</sequence>